<reference evidence="2 3" key="1">
    <citation type="submission" date="2020-08" db="EMBL/GenBank/DDBJ databases">
        <title>Sequencing the genomes of 1000 actinobacteria strains.</title>
        <authorList>
            <person name="Klenk H.-P."/>
        </authorList>
    </citation>
    <scope>NUCLEOTIDE SEQUENCE [LARGE SCALE GENOMIC DNA]</scope>
    <source>
        <strain evidence="2 3">DSM 28796</strain>
    </source>
</reference>
<keyword evidence="1" id="KW-0812">Transmembrane</keyword>
<feature type="transmembrane region" description="Helical" evidence="1">
    <location>
        <begin position="27"/>
        <end position="48"/>
    </location>
</feature>
<dbReference type="AlphaFoldDB" id="A0A841ACY5"/>
<feature type="transmembrane region" description="Helical" evidence="1">
    <location>
        <begin position="85"/>
        <end position="107"/>
    </location>
</feature>
<dbReference type="RefSeq" id="WP_184324623.1">
    <property type="nucleotide sequence ID" value="NZ_JACHLZ010000001.1"/>
</dbReference>
<accession>A0A841ACY5</accession>
<evidence type="ECO:0000313" key="3">
    <source>
        <dbReference type="Proteomes" id="UP000588158"/>
    </source>
</evidence>
<feature type="transmembrane region" description="Helical" evidence="1">
    <location>
        <begin position="119"/>
        <end position="140"/>
    </location>
</feature>
<keyword evidence="1" id="KW-1133">Transmembrane helix</keyword>
<organism evidence="2 3">
    <name type="scientific">Brachybacterium aquaticum</name>
    <dbReference type="NCBI Taxonomy" id="1432564"/>
    <lineage>
        <taxon>Bacteria</taxon>
        <taxon>Bacillati</taxon>
        <taxon>Actinomycetota</taxon>
        <taxon>Actinomycetes</taxon>
        <taxon>Micrococcales</taxon>
        <taxon>Dermabacteraceae</taxon>
        <taxon>Brachybacterium</taxon>
    </lineage>
</organism>
<sequence length="164" mass="16994">MSSRPETAPTPARRPRRAASDAAMQRVSLIALAVGVVLDAVLIIVAATRDDSPALLGALIGTALTLVIVLPTVIITFLGNRLTPVSMAATVLGSWAGKMLIVILVLVAVGDLASVSTRWIGLALLVGAVSAVLVEGVLLARVRRPLDVEAFEDAEEDVRDPAGD</sequence>
<dbReference type="Proteomes" id="UP000588158">
    <property type="component" value="Unassembled WGS sequence"/>
</dbReference>
<dbReference type="EMBL" id="JACHLZ010000001">
    <property type="protein sequence ID" value="MBB5831100.1"/>
    <property type="molecule type" value="Genomic_DNA"/>
</dbReference>
<keyword evidence="3" id="KW-1185">Reference proteome</keyword>
<name>A0A841ACY5_9MICO</name>
<evidence type="ECO:0000313" key="2">
    <source>
        <dbReference type="EMBL" id="MBB5831100.1"/>
    </source>
</evidence>
<protein>
    <submittedName>
        <fullName evidence="2">O-antigen/teichoic acid export membrane protein</fullName>
    </submittedName>
</protein>
<gene>
    <name evidence="2" type="ORF">HNR70_000913</name>
</gene>
<feature type="transmembrane region" description="Helical" evidence="1">
    <location>
        <begin position="54"/>
        <end position="78"/>
    </location>
</feature>
<keyword evidence="1" id="KW-0472">Membrane</keyword>
<proteinExistence type="predicted"/>
<comment type="caution">
    <text evidence="2">The sequence shown here is derived from an EMBL/GenBank/DDBJ whole genome shotgun (WGS) entry which is preliminary data.</text>
</comment>
<evidence type="ECO:0000256" key="1">
    <source>
        <dbReference type="SAM" id="Phobius"/>
    </source>
</evidence>